<organism evidence="2 3">
    <name type="scientific">Polyangium fumosum</name>
    <dbReference type="NCBI Taxonomy" id="889272"/>
    <lineage>
        <taxon>Bacteria</taxon>
        <taxon>Pseudomonadati</taxon>
        <taxon>Myxococcota</taxon>
        <taxon>Polyangia</taxon>
        <taxon>Polyangiales</taxon>
        <taxon>Polyangiaceae</taxon>
        <taxon>Polyangium</taxon>
    </lineage>
</organism>
<feature type="signal peptide" evidence="1">
    <location>
        <begin position="1"/>
        <end position="19"/>
    </location>
</feature>
<protein>
    <recommendedName>
        <fullName evidence="4">Glutaconyl-CoA decarboxylase subunit gamma</fullName>
    </recommendedName>
</protein>
<dbReference type="PROSITE" id="PS51257">
    <property type="entry name" value="PROKAR_LIPOPROTEIN"/>
    <property type="match status" value="1"/>
</dbReference>
<comment type="caution">
    <text evidence="2">The sequence shown here is derived from an EMBL/GenBank/DDBJ whole genome shotgun (WGS) entry which is preliminary data.</text>
</comment>
<proteinExistence type="predicted"/>
<accession>A0A4U1IZ78</accession>
<dbReference type="Proteomes" id="UP000309215">
    <property type="component" value="Unassembled WGS sequence"/>
</dbReference>
<evidence type="ECO:0000313" key="3">
    <source>
        <dbReference type="Proteomes" id="UP000309215"/>
    </source>
</evidence>
<gene>
    <name evidence="2" type="ORF">E8A74_37170</name>
</gene>
<evidence type="ECO:0000256" key="1">
    <source>
        <dbReference type="SAM" id="SignalP"/>
    </source>
</evidence>
<dbReference type="RefSeq" id="WP_136933845.1">
    <property type="nucleotide sequence ID" value="NZ_SSMQ01000055.1"/>
</dbReference>
<keyword evidence="3" id="KW-1185">Reference proteome</keyword>
<sequence>MKKLAVGFVMVGGMLLAAACGNKETTETKPTEAAGAAAPAAESIGVPECDAYFKKVAECMGKKPELKPMLEPAMKQSAQAWKPLAANPATRDGLIKGCTAAVEQLQKQCN</sequence>
<dbReference type="EMBL" id="SSMQ01000055">
    <property type="protein sequence ID" value="TKC99538.1"/>
    <property type="molecule type" value="Genomic_DNA"/>
</dbReference>
<keyword evidence="1" id="KW-0732">Signal</keyword>
<evidence type="ECO:0000313" key="2">
    <source>
        <dbReference type="EMBL" id="TKC99538.1"/>
    </source>
</evidence>
<feature type="chain" id="PRO_5020718106" description="Glutaconyl-CoA decarboxylase subunit gamma" evidence="1">
    <location>
        <begin position="20"/>
        <end position="110"/>
    </location>
</feature>
<dbReference type="AlphaFoldDB" id="A0A4U1IZ78"/>
<evidence type="ECO:0008006" key="4">
    <source>
        <dbReference type="Google" id="ProtNLM"/>
    </source>
</evidence>
<dbReference type="OrthoDB" id="9842096at2"/>
<reference evidence="2 3" key="1">
    <citation type="submission" date="2019-04" db="EMBL/GenBank/DDBJ databases">
        <authorList>
            <person name="Li Y."/>
            <person name="Wang J."/>
        </authorList>
    </citation>
    <scope>NUCLEOTIDE SEQUENCE [LARGE SCALE GENOMIC DNA]</scope>
    <source>
        <strain evidence="2 3">DSM 14668</strain>
    </source>
</reference>
<name>A0A4U1IZ78_9BACT</name>